<evidence type="ECO:0000256" key="11">
    <source>
        <dbReference type="NCBIfam" id="TIGR00442"/>
    </source>
</evidence>
<dbReference type="Gene3D" id="3.30.930.10">
    <property type="entry name" value="Bira Bifunctional Protein, Domain 2"/>
    <property type="match status" value="1"/>
</dbReference>
<dbReference type="EC" id="6.1.1.21" evidence="3 11"/>
<dbReference type="GO" id="GO:0005524">
    <property type="term" value="F:ATP binding"/>
    <property type="evidence" value="ECO:0007669"/>
    <property type="project" value="UniProtKB-KW"/>
</dbReference>
<evidence type="ECO:0000256" key="5">
    <source>
        <dbReference type="ARBA" id="ARBA00022490"/>
    </source>
</evidence>
<feature type="binding site" evidence="12">
    <location>
        <position position="274"/>
    </location>
    <ligand>
        <name>L-histidine</name>
        <dbReference type="ChEBI" id="CHEBI:57595"/>
    </ligand>
</feature>
<sequence>MSRITPLTGFPEWLPRERLVEQQILDVLRETFELHGFSSIETRAVEPVDFLLRKGEIDKEVYGVRRIQADESDADQMALHFDMTVPFSRYVLENAGKLEFPFRRYQIQKAWRGERPQFGRFREFLQADADIIGRGELPTHFDAEVVLLIADIFSRLDIGSFVIRVNNRKVAEGFYRGLGIADTAGVLRAIDKIDKIGDRVREQLPDEVGDEQADKIMALAKIRTSDLSFGERVRALGVEHPLLDEGLAELEAVMQTAIAAAPQGVVLADLSIARGLDYYTGTVYETNLEGFESLGSVCSGGRYDELASDGKNTYPGVGVSVGVSRVMAVLLRDGIADVTRGVPTCVLLAVGDEAQRAESNALASSLRSRGISVEVSPSAAKFGKQIKYADRRQIPFVWFTQDDGTHQVKDIRSGDQVDADPATWMPPEADLRPRLSHPHKENS</sequence>
<keyword evidence="7" id="KW-0067">ATP-binding</keyword>
<dbReference type="PROSITE" id="PS50862">
    <property type="entry name" value="AA_TRNA_LIGASE_II"/>
    <property type="match status" value="1"/>
</dbReference>
<keyword evidence="6" id="KW-0547">Nucleotide-binding</keyword>
<dbReference type="Gene3D" id="3.40.50.800">
    <property type="entry name" value="Anticodon-binding domain"/>
    <property type="match status" value="1"/>
</dbReference>
<protein>
    <recommendedName>
        <fullName evidence="4 11">Histidine--tRNA ligase</fullName>
        <ecNumber evidence="3 11">6.1.1.21</ecNumber>
    </recommendedName>
</protein>
<dbReference type="NCBIfam" id="TIGR00442">
    <property type="entry name" value="hisS"/>
    <property type="match status" value="1"/>
</dbReference>
<accession>A0A7L4YIJ1</accession>
<dbReference type="FunCoup" id="A0A7L4YIJ1">
    <property type="interactions" value="402"/>
</dbReference>
<comment type="similarity">
    <text evidence="1">Belongs to the class-II aminoacyl-tRNA synthetase family.</text>
</comment>
<comment type="catalytic activity">
    <reaction evidence="10">
        <text>tRNA(His) + L-histidine + ATP = L-histidyl-tRNA(His) + AMP + diphosphate + H(+)</text>
        <dbReference type="Rhea" id="RHEA:17313"/>
        <dbReference type="Rhea" id="RHEA-COMP:9665"/>
        <dbReference type="Rhea" id="RHEA-COMP:9689"/>
        <dbReference type="ChEBI" id="CHEBI:15378"/>
        <dbReference type="ChEBI" id="CHEBI:30616"/>
        <dbReference type="ChEBI" id="CHEBI:33019"/>
        <dbReference type="ChEBI" id="CHEBI:57595"/>
        <dbReference type="ChEBI" id="CHEBI:78442"/>
        <dbReference type="ChEBI" id="CHEBI:78527"/>
        <dbReference type="ChEBI" id="CHEBI:456215"/>
        <dbReference type="EC" id="6.1.1.21"/>
    </reaction>
</comment>
<evidence type="ECO:0000256" key="2">
    <source>
        <dbReference type="ARBA" id="ARBA00011738"/>
    </source>
</evidence>
<evidence type="ECO:0000256" key="9">
    <source>
        <dbReference type="ARBA" id="ARBA00023146"/>
    </source>
</evidence>
<feature type="binding site" evidence="12">
    <location>
        <begin position="278"/>
        <end position="279"/>
    </location>
    <ligand>
        <name>L-histidine</name>
        <dbReference type="ChEBI" id="CHEBI:57595"/>
    </ligand>
</feature>
<dbReference type="Proteomes" id="UP000463857">
    <property type="component" value="Chromosome"/>
</dbReference>
<dbReference type="PANTHER" id="PTHR11476">
    <property type="entry name" value="HISTIDYL-TRNA SYNTHETASE"/>
    <property type="match status" value="1"/>
</dbReference>
<proteinExistence type="inferred from homology"/>
<evidence type="ECO:0000256" key="7">
    <source>
        <dbReference type="ARBA" id="ARBA00022840"/>
    </source>
</evidence>
<dbReference type="PIRSF" id="PIRSF001549">
    <property type="entry name" value="His-tRNA_synth"/>
    <property type="match status" value="1"/>
</dbReference>
<keyword evidence="5" id="KW-0963">Cytoplasm</keyword>
<evidence type="ECO:0000256" key="8">
    <source>
        <dbReference type="ARBA" id="ARBA00022917"/>
    </source>
</evidence>
<evidence type="ECO:0000256" key="10">
    <source>
        <dbReference type="ARBA" id="ARBA00047639"/>
    </source>
</evidence>
<dbReference type="PANTHER" id="PTHR11476:SF7">
    <property type="entry name" value="HISTIDINE--TRNA LIGASE"/>
    <property type="match status" value="1"/>
</dbReference>
<evidence type="ECO:0000256" key="4">
    <source>
        <dbReference type="ARBA" id="ARBA00017399"/>
    </source>
</evidence>
<dbReference type="InterPro" id="IPR041715">
    <property type="entry name" value="HisRS-like_core"/>
</dbReference>
<evidence type="ECO:0000256" key="6">
    <source>
        <dbReference type="ARBA" id="ARBA00022741"/>
    </source>
</evidence>
<evidence type="ECO:0000313" key="16">
    <source>
        <dbReference type="Proteomes" id="UP000463857"/>
    </source>
</evidence>
<dbReference type="EMBL" id="CP047156">
    <property type="protein sequence ID" value="QHB99059.1"/>
    <property type="molecule type" value="Genomic_DNA"/>
</dbReference>
<feature type="binding site" evidence="12">
    <location>
        <position position="112"/>
    </location>
    <ligand>
        <name>L-histidine</name>
        <dbReference type="ChEBI" id="CHEBI:57595"/>
    </ligand>
</feature>
<evidence type="ECO:0000259" key="14">
    <source>
        <dbReference type="PROSITE" id="PS50862"/>
    </source>
</evidence>
<dbReference type="GO" id="GO:0004821">
    <property type="term" value="F:histidine-tRNA ligase activity"/>
    <property type="evidence" value="ECO:0007669"/>
    <property type="project" value="UniProtKB-UniRule"/>
</dbReference>
<evidence type="ECO:0000256" key="12">
    <source>
        <dbReference type="PIRSR" id="PIRSR001549-1"/>
    </source>
</evidence>
<evidence type="ECO:0000256" key="3">
    <source>
        <dbReference type="ARBA" id="ARBA00012815"/>
    </source>
</evidence>
<organism evidence="15 16">
    <name type="scientific">Epidermidibacterium keratini</name>
    <dbReference type="NCBI Taxonomy" id="1891644"/>
    <lineage>
        <taxon>Bacteria</taxon>
        <taxon>Bacillati</taxon>
        <taxon>Actinomycetota</taxon>
        <taxon>Actinomycetes</taxon>
        <taxon>Sporichthyales</taxon>
        <taxon>Sporichthyaceae</taxon>
        <taxon>Epidermidibacterium</taxon>
    </lineage>
</organism>
<dbReference type="InterPro" id="IPR006195">
    <property type="entry name" value="aa-tRNA-synth_II"/>
</dbReference>
<evidence type="ECO:0000256" key="1">
    <source>
        <dbReference type="ARBA" id="ARBA00008226"/>
    </source>
</evidence>
<dbReference type="AlphaFoldDB" id="A0A7L4YIJ1"/>
<dbReference type="CDD" id="cd00773">
    <property type="entry name" value="HisRS-like_core"/>
    <property type="match status" value="1"/>
</dbReference>
<dbReference type="GO" id="GO:0005737">
    <property type="term" value="C:cytoplasm"/>
    <property type="evidence" value="ECO:0007669"/>
    <property type="project" value="UniProtKB-UniRule"/>
</dbReference>
<dbReference type="InterPro" id="IPR004516">
    <property type="entry name" value="HisRS/HisZ"/>
</dbReference>
<keyword evidence="15" id="KW-0436">Ligase</keyword>
<keyword evidence="9" id="KW-0030">Aminoacyl-tRNA synthetase</keyword>
<dbReference type="InParanoid" id="A0A7L4YIJ1"/>
<dbReference type="InterPro" id="IPR004154">
    <property type="entry name" value="Anticodon-bd"/>
</dbReference>
<comment type="subunit">
    <text evidence="2">Homodimer.</text>
</comment>
<dbReference type="Pfam" id="PF13393">
    <property type="entry name" value="tRNA-synt_His"/>
    <property type="match status" value="1"/>
</dbReference>
<dbReference type="OrthoDB" id="9800814at2"/>
<dbReference type="Pfam" id="PF03129">
    <property type="entry name" value="HGTP_anticodon"/>
    <property type="match status" value="1"/>
</dbReference>
<feature type="binding site" evidence="12">
    <location>
        <position position="126"/>
    </location>
    <ligand>
        <name>L-histidine</name>
        <dbReference type="ChEBI" id="CHEBI:57595"/>
    </ligand>
</feature>
<dbReference type="RefSeq" id="WP_159542162.1">
    <property type="nucleotide sequence ID" value="NZ_CP047156.1"/>
</dbReference>
<evidence type="ECO:0000313" key="15">
    <source>
        <dbReference type="EMBL" id="QHB99059.1"/>
    </source>
</evidence>
<dbReference type="GO" id="GO:0006427">
    <property type="term" value="P:histidyl-tRNA aminoacylation"/>
    <property type="evidence" value="ECO:0007669"/>
    <property type="project" value="UniProtKB-UniRule"/>
</dbReference>
<reference evidence="15 16" key="1">
    <citation type="journal article" date="2018" name="Int. J. Syst. Evol. Microbiol.">
        <title>Epidermidibacterium keratini gen. nov., sp. nov., a member of the family Sporichthyaceae, isolated from keratin epidermis.</title>
        <authorList>
            <person name="Lee D.G."/>
            <person name="Trujillo M.E."/>
            <person name="Kang S."/>
            <person name="Nam J.J."/>
            <person name="Kim Y.J."/>
        </authorList>
    </citation>
    <scope>NUCLEOTIDE SEQUENCE [LARGE SCALE GENOMIC DNA]</scope>
    <source>
        <strain evidence="15 16">EPI-7</strain>
    </source>
</reference>
<gene>
    <name evidence="15" type="ORF">EK0264_01235</name>
</gene>
<dbReference type="SUPFAM" id="SSF55681">
    <property type="entry name" value="Class II aaRS and biotin synthetases"/>
    <property type="match status" value="1"/>
</dbReference>
<feature type="compositionally biased region" description="Basic and acidic residues" evidence="13">
    <location>
        <begin position="429"/>
        <end position="443"/>
    </location>
</feature>
<dbReference type="InterPro" id="IPR045864">
    <property type="entry name" value="aa-tRNA-synth_II/BPL/LPL"/>
</dbReference>
<feature type="binding site" evidence="12">
    <location>
        <begin position="82"/>
        <end position="84"/>
    </location>
    <ligand>
        <name>L-histidine</name>
        <dbReference type="ChEBI" id="CHEBI:57595"/>
    </ligand>
</feature>
<keyword evidence="16" id="KW-1185">Reference proteome</keyword>
<dbReference type="SUPFAM" id="SSF52954">
    <property type="entry name" value="Class II aaRS ABD-related"/>
    <property type="match status" value="1"/>
</dbReference>
<feature type="region of interest" description="Disordered" evidence="13">
    <location>
        <begin position="411"/>
        <end position="443"/>
    </location>
</feature>
<feature type="binding site" evidence="12">
    <location>
        <position position="130"/>
    </location>
    <ligand>
        <name>L-histidine</name>
        <dbReference type="ChEBI" id="CHEBI:57595"/>
    </ligand>
</feature>
<feature type="domain" description="Aminoacyl-transfer RNA synthetases class-II family profile" evidence="14">
    <location>
        <begin position="20"/>
        <end position="343"/>
    </location>
</feature>
<evidence type="ECO:0000256" key="13">
    <source>
        <dbReference type="SAM" id="MobiDB-lite"/>
    </source>
</evidence>
<name>A0A7L4YIJ1_9ACTN</name>
<dbReference type="KEGG" id="eke:EK0264_01235"/>
<dbReference type="InterPro" id="IPR015807">
    <property type="entry name" value="His-tRNA-ligase"/>
</dbReference>
<dbReference type="InterPro" id="IPR036621">
    <property type="entry name" value="Anticodon-bd_dom_sf"/>
</dbReference>
<keyword evidence="8" id="KW-0648">Protein biosynthesis</keyword>